<dbReference type="Proteomes" id="UP001253637">
    <property type="component" value="Segment"/>
</dbReference>
<accession>A0A811BQZ4</accession>
<protein>
    <submittedName>
        <fullName evidence="1">Uncharacterized protein</fullName>
    </submittedName>
</protein>
<reference evidence="1" key="1">
    <citation type="submission" date="2021-04" db="EMBL/GenBank/DDBJ databases">
        <title>Draft Genome Sequence of Pandoravirus japonicus, Isolated from the Sabaishi River of Niigata, Japan.</title>
        <authorList>
            <person name="Hosokawa N."/>
            <person name="Takahashi H."/>
            <person name="Aoki K."/>
            <person name="Takemura M."/>
        </authorList>
    </citation>
    <scope>NUCLEOTIDE SEQUENCE</scope>
</reference>
<organism evidence="1 2">
    <name type="scientific">Pandoravirus japonicus</name>
    <dbReference type="NCBI Taxonomy" id="2823154"/>
    <lineage>
        <taxon>Viruses</taxon>
        <taxon>Pandoravirus</taxon>
    </lineage>
</organism>
<proteinExistence type="predicted"/>
<sequence>MFFLASSFQSVSAPAPFMRWTRARAHQSPPPADRAREPAPLAYLVIGVPKHTVPLMRCRRPRRHRAHASVTWIRVYCR</sequence>
<evidence type="ECO:0000313" key="1">
    <source>
        <dbReference type="EMBL" id="BCU02741.1"/>
    </source>
</evidence>
<name>A0A811BQZ4_9VIRU</name>
<dbReference type="EMBL" id="LC625835">
    <property type="protein sequence ID" value="BCU02741.1"/>
    <property type="molecule type" value="Genomic_DNA"/>
</dbReference>
<evidence type="ECO:0000313" key="2">
    <source>
        <dbReference type="Proteomes" id="UP001253637"/>
    </source>
</evidence>